<organism evidence="1">
    <name type="scientific">marine sediment metagenome</name>
    <dbReference type="NCBI Taxonomy" id="412755"/>
    <lineage>
        <taxon>unclassified sequences</taxon>
        <taxon>metagenomes</taxon>
        <taxon>ecological metagenomes</taxon>
    </lineage>
</organism>
<sequence length="121" mass="13932">PEKTYHYDKDKNVVRISDEYVIGVEVRFSRFIEDMADWAQEHNGKMDHQLEFDQDLQKEVIKVHVHIPAQGNSEGQDSTINVDPKTKLPISFGSIRLEYNVPIPPGSFDFEIPEGAEVVYE</sequence>
<comment type="caution">
    <text evidence="1">The sequence shown here is derived from an EMBL/GenBank/DDBJ whole genome shotgun (WGS) entry which is preliminary data.</text>
</comment>
<dbReference type="EMBL" id="BARU01017543">
    <property type="protein sequence ID" value="GAH60895.1"/>
    <property type="molecule type" value="Genomic_DNA"/>
</dbReference>
<feature type="non-terminal residue" evidence="1">
    <location>
        <position position="1"/>
    </location>
</feature>
<evidence type="ECO:0000313" key="1">
    <source>
        <dbReference type="EMBL" id="GAH60895.1"/>
    </source>
</evidence>
<accession>X1HUY9</accession>
<proteinExistence type="predicted"/>
<reference evidence="1" key="1">
    <citation type="journal article" date="2014" name="Front. Microbiol.">
        <title>High frequency of phylogenetically diverse reductive dehalogenase-homologous genes in deep subseafloor sedimentary metagenomes.</title>
        <authorList>
            <person name="Kawai M."/>
            <person name="Futagami T."/>
            <person name="Toyoda A."/>
            <person name="Takaki Y."/>
            <person name="Nishi S."/>
            <person name="Hori S."/>
            <person name="Arai W."/>
            <person name="Tsubouchi T."/>
            <person name="Morono Y."/>
            <person name="Uchiyama I."/>
            <person name="Ito T."/>
            <person name="Fujiyama A."/>
            <person name="Inagaki F."/>
            <person name="Takami H."/>
        </authorList>
    </citation>
    <scope>NUCLEOTIDE SEQUENCE</scope>
    <source>
        <strain evidence="1">Expedition CK06-06</strain>
    </source>
</reference>
<gene>
    <name evidence="1" type="ORF">S03H2_29084</name>
</gene>
<dbReference type="AlphaFoldDB" id="X1HUY9"/>
<name>X1HUY9_9ZZZZ</name>
<protein>
    <submittedName>
        <fullName evidence="1">Uncharacterized protein</fullName>
    </submittedName>
</protein>